<feature type="signal peptide" evidence="2">
    <location>
        <begin position="1"/>
        <end position="25"/>
    </location>
</feature>
<evidence type="ECO:0000313" key="4">
    <source>
        <dbReference type="Proteomes" id="UP000548476"/>
    </source>
</evidence>
<evidence type="ECO:0000256" key="1">
    <source>
        <dbReference type="SAM" id="Phobius"/>
    </source>
</evidence>
<name>A0A841FHJ8_9ACTN</name>
<dbReference type="Proteomes" id="UP000548476">
    <property type="component" value="Unassembled WGS sequence"/>
</dbReference>
<sequence>MRSVFATLVAAMVAVLAMPAAPAAAQDERPLAISIGDGGTETIAGESVEYRLVVRNDRPEPVALRVQVAFPTGMEPSKVDGSTALAEDSAEWRPTVQPGAEWSTTLSGVVAVDVPFDKRLAVTACGFFDDSALASTCATDMNTTVIAPRGRVWVAWVLVGGLIAAAVIAEIRRAKAAKG</sequence>
<dbReference type="EMBL" id="JACHGT010000010">
    <property type="protein sequence ID" value="MBB6036811.1"/>
    <property type="molecule type" value="Genomic_DNA"/>
</dbReference>
<feature type="transmembrane region" description="Helical" evidence="1">
    <location>
        <begin position="153"/>
        <end position="171"/>
    </location>
</feature>
<keyword evidence="2" id="KW-0732">Signal</keyword>
<keyword evidence="4" id="KW-1185">Reference proteome</keyword>
<keyword evidence="1" id="KW-0472">Membrane</keyword>
<organism evidence="3 4">
    <name type="scientific">Phytomonospora endophytica</name>
    <dbReference type="NCBI Taxonomy" id="714109"/>
    <lineage>
        <taxon>Bacteria</taxon>
        <taxon>Bacillati</taxon>
        <taxon>Actinomycetota</taxon>
        <taxon>Actinomycetes</taxon>
        <taxon>Micromonosporales</taxon>
        <taxon>Micromonosporaceae</taxon>
        <taxon>Phytomonospora</taxon>
    </lineage>
</organism>
<proteinExistence type="predicted"/>
<gene>
    <name evidence="3" type="ORF">HNR73_004684</name>
</gene>
<keyword evidence="1" id="KW-0812">Transmembrane</keyword>
<dbReference type="AlphaFoldDB" id="A0A841FHJ8"/>
<reference evidence="3 4" key="1">
    <citation type="submission" date="2020-08" db="EMBL/GenBank/DDBJ databases">
        <title>Genomic Encyclopedia of Type Strains, Phase IV (KMG-IV): sequencing the most valuable type-strain genomes for metagenomic binning, comparative biology and taxonomic classification.</title>
        <authorList>
            <person name="Goeker M."/>
        </authorList>
    </citation>
    <scope>NUCLEOTIDE SEQUENCE [LARGE SCALE GENOMIC DNA]</scope>
    <source>
        <strain evidence="3 4">YIM 65646</strain>
    </source>
</reference>
<protein>
    <recommendedName>
        <fullName evidence="5">DUF11 domain-containing protein</fullName>
    </recommendedName>
</protein>
<evidence type="ECO:0000313" key="3">
    <source>
        <dbReference type="EMBL" id="MBB6036811.1"/>
    </source>
</evidence>
<accession>A0A841FHJ8</accession>
<evidence type="ECO:0008006" key="5">
    <source>
        <dbReference type="Google" id="ProtNLM"/>
    </source>
</evidence>
<dbReference type="RefSeq" id="WP_184789650.1">
    <property type="nucleotide sequence ID" value="NZ_BONT01000058.1"/>
</dbReference>
<evidence type="ECO:0000256" key="2">
    <source>
        <dbReference type="SAM" id="SignalP"/>
    </source>
</evidence>
<feature type="chain" id="PRO_5032985701" description="DUF11 domain-containing protein" evidence="2">
    <location>
        <begin position="26"/>
        <end position="179"/>
    </location>
</feature>
<keyword evidence="1" id="KW-1133">Transmembrane helix</keyword>
<comment type="caution">
    <text evidence="3">The sequence shown here is derived from an EMBL/GenBank/DDBJ whole genome shotgun (WGS) entry which is preliminary data.</text>
</comment>